<dbReference type="InterPro" id="IPR006530">
    <property type="entry name" value="YD"/>
</dbReference>
<dbReference type="InterPro" id="IPR003284">
    <property type="entry name" value="Sal_SpvB"/>
</dbReference>
<feature type="transmembrane region" description="Helical" evidence="5">
    <location>
        <begin position="1776"/>
        <end position="1797"/>
    </location>
</feature>
<organism evidence="7 8">
    <name type="scientific">Candidatus Methylumidiphilus alinenensis</name>
    <dbReference type="NCBI Taxonomy" id="2202197"/>
    <lineage>
        <taxon>Bacteria</taxon>
        <taxon>Pseudomonadati</taxon>
        <taxon>Pseudomonadota</taxon>
        <taxon>Gammaproteobacteria</taxon>
        <taxon>Methylococcales</taxon>
        <taxon>Candidatus Methylumidiphilus</taxon>
    </lineage>
</organism>
<dbReference type="PANTHER" id="PTHR32305">
    <property type="match status" value="1"/>
</dbReference>
<evidence type="ECO:0000313" key="8">
    <source>
        <dbReference type="Proteomes" id="UP000249396"/>
    </source>
</evidence>
<evidence type="ECO:0000256" key="1">
    <source>
        <dbReference type="ARBA" id="ARBA00004613"/>
    </source>
</evidence>
<keyword evidence="5" id="KW-1133">Transmembrane helix</keyword>
<gene>
    <name evidence="7" type="ORF">DM484_08290</name>
</gene>
<keyword evidence="3" id="KW-0732">Signal</keyword>
<evidence type="ECO:0000313" key="7">
    <source>
        <dbReference type="EMBL" id="PZN81555.1"/>
    </source>
</evidence>
<proteinExistence type="predicted"/>
<sequence>SLGTSGNAVIPAGIAGIQIPGMAKFAEIATPTANDRFRKLTPSFLLFLLTLLFLTTPMLAHATTAVGATPGSFKVNETGAATYTIPITVPPGTAGMAPTLSLNYNSQSGNGPLGVGWSLGGLSAITRCPASFAQDGFKGGINYDGNDRFCLDGQRLVLVAGSYGADGAQYRTETESYTRVISYGTAGNGPAWFKAWTKSGQIIEYGNTADSRIEAQGKPTVRVWGVNKISDTKSNYIAVSYTEDNANGEFNLSRIDYTGNAAAGVAPYASVQFGYEVRPDVESGYEVGSIVKNSKRIVTIKTYSTNILIKYYQLSYEQSSAIQRSRFKALVECDGGSTPNCVQPTTFKWQDDTGASSWATWNPPSTNWPTVGSLPGNRMYTGDVNGDGKTDIIFQDGYHTGVWYLPGGQSAWVVWSPQSLNWPTLGDLAGNYLAGNRTYTGDVNGDGKTDLIYQDGYHTGVWYLPGGQSTWVVWSPQSTNWPTLGDLAGLRTYTGDVNGDGKTDLIYQDGYHTGVWYLAGGQSTWAVWSPQSINWPTLGDLAGNYLAGNRTYTGDVNGDGKTDLIYQDGYHTGVWYLPGGQSTWVVWSPQSTNWPTLGDLAGLRTYTGDVNGDGKTDLIYQDGYHTGVWYLAGGQSTWAVWSPQSINWPTLGDLAGNYLAGNRTYTGDVNGDGKTDLIFQDGYHTGVWYLPGGQSTWVVWNPQSVNWPTIGADSGYRMFTGDTNGDGKTDLIFQDGYHTGIWTYAYGPVFSNSLSSITTGSGLAITFSYKLLTDNTVYTKDTNAVYPYLDFQGPLYVVSQTQTSNGIGGNYTTNYTYAGAKLHEQGGGFLGFRQIAVNDPQTGITTTTSYSQNYPYQGLPQTVVKQAANGQILNSAQNTWQMTSLGGGAYHRSGLIQTNEQSWDLNGAAMPRTQTNTSYDGYGNATQIIVKTDDGYASTGPVSPFGNVKTTTNTYSNDTTNWLLGRLTRATVTSTLPTGTTATRTSAFAYDPASGLLTQEIIEPDNPSLKLTTNYTLDAFGNRVAVTVSGADITTRTSSTQYDAQGRFAVSSTNALGHKGTRTFEPGFGNPVSLTGPNGLTTTWAYDGFGRKLQENRVDGTQSNFTFNFCANNCPANGVYYTTATTSGAPASTVFFDSLNREIRKSTVGFDGRVASVDKLYNSLGQVASTSRPYFPTDTVSWTQFQYDTLGRTVKITEADGGVTQTAYNGLNISVTNPLNHTTQQLKNGLGQVVQTINAHNKLMQFAFDPFGNPVKTLDPNGNTITLAYDIRGRKTAMTDPDMGAWSYGYDVLGEMTRQTDAKGQTTTVSYDVLGRVVKRQEPGLNSAWTWDTATKGIGKLAAETSDNGFARSYAYDNVGRLAQTTTSISGAGSYYQSTLYDAYGRVSTFTQPTGLSVVNVYNSYGYLSQVLDGSTQKPYWQAQQVDASGRIILERLGNNLYTQRSFDAMGRPTYISTGKFGVTPDIQNLTLNHDQNGNLISRDDYATQRGDSFAYDELDRLTTDLGPGGKILNYQYDELGNINFKTDVGSYFYGTKPHAVTQISGNINTTLQYDANGNQTNGINNRTVAYTAFNLPSKIVQGINTVTFDYDSNHERFRQTASNGTTIYLNPRMDLGGHFEQTTSGSVVENRHTVYAAGKAIAEVVTRGSVKQTRYFHTDHLGSIDAVTDDNAFVLARYAFDPFGNRTALYGSLNTINHGFTGHEQLPDVGLIHMNGRVYDPTLGRFLSADPQIQAPENLQDYNRYSYVLNNPLVFTDPSGYSWFSNFMKSTVGKIITIAAVITISVLTYGATAPYFASLTGSAFAGGILGGAVSGLASGFVGGFMGSGGNLDVAFKGALYGGIAGGIAGGITVGANSILSQTNATVKAFKDALAAGLGGGLGARVYGGNFGRGFEYAFLASMGRTALDAYVENYAKQHGLGKYQDYKSTGEPAKYDAVYKDPNIAITDEPMASNVGEAVTIGKVGTPLPQKWLSVGEDSILFNWIAKNVAVINDMSKVHDPSMQFVENNLGDNLSTQLISKLSIPVYTYAQFQANDLANTQYRLRLLRNER</sequence>
<dbReference type="Gene3D" id="2.180.10.10">
    <property type="entry name" value="RHS repeat-associated core"/>
    <property type="match status" value="2"/>
</dbReference>
<dbReference type="SUPFAM" id="SSF69318">
    <property type="entry name" value="Integrin alpha N-terminal domain"/>
    <property type="match status" value="1"/>
</dbReference>
<dbReference type="InterPro" id="IPR050708">
    <property type="entry name" value="T6SS_VgrG/RHS"/>
</dbReference>
<keyword evidence="2" id="KW-0964">Secreted</keyword>
<keyword evidence="5" id="KW-0812">Transmembrane</keyword>
<evidence type="ECO:0000256" key="2">
    <source>
        <dbReference type="ARBA" id="ARBA00022525"/>
    </source>
</evidence>
<evidence type="ECO:0000256" key="4">
    <source>
        <dbReference type="ARBA" id="ARBA00023026"/>
    </source>
</evidence>
<evidence type="ECO:0000259" key="6">
    <source>
        <dbReference type="Pfam" id="PF12256"/>
    </source>
</evidence>
<dbReference type="Pfam" id="PF05593">
    <property type="entry name" value="RHS_repeat"/>
    <property type="match status" value="3"/>
</dbReference>
<comment type="subcellular location">
    <subcellularLocation>
        <location evidence="1">Secreted</location>
    </subcellularLocation>
</comment>
<dbReference type="Gene3D" id="2.130.10.130">
    <property type="entry name" value="Integrin alpha, N-terminal"/>
    <property type="match status" value="3"/>
</dbReference>
<dbReference type="Pfam" id="PF03534">
    <property type="entry name" value="SpvB"/>
    <property type="match status" value="1"/>
</dbReference>
<dbReference type="InterPro" id="IPR022385">
    <property type="entry name" value="Rhs_assc_core"/>
</dbReference>
<dbReference type="InterPro" id="IPR028994">
    <property type="entry name" value="Integrin_alpha_N"/>
</dbReference>
<dbReference type="Proteomes" id="UP000249396">
    <property type="component" value="Unassembled WGS sequence"/>
</dbReference>
<dbReference type="GO" id="GO:0005737">
    <property type="term" value="C:cytoplasm"/>
    <property type="evidence" value="ECO:0007669"/>
    <property type="project" value="InterPro"/>
</dbReference>
<dbReference type="InterPro" id="IPR013517">
    <property type="entry name" value="FG-GAP"/>
</dbReference>
<dbReference type="Pfam" id="PF13517">
    <property type="entry name" value="FG-GAP_3"/>
    <property type="match status" value="2"/>
</dbReference>
<dbReference type="NCBIfam" id="TIGR01643">
    <property type="entry name" value="YD_repeat_2x"/>
    <property type="match status" value="1"/>
</dbReference>
<dbReference type="NCBIfam" id="TIGR03696">
    <property type="entry name" value="Rhs_assc_core"/>
    <property type="match status" value="1"/>
</dbReference>
<reference evidence="7 8" key="1">
    <citation type="journal article" date="2018" name="Aquat. Microb. Ecol.">
        <title>Gammaproteobacterial methanotrophs dominate.</title>
        <authorList>
            <person name="Rissanen A.J."/>
            <person name="Saarenheimo J."/>
            <person name="Tiirola M."/>
            <person name="Peura S."/>
            <person name="Aalto S.L."/>
            <person name="Karvinen A."/>
            <person name="Nykanen H."/>
        </authorList>
    </citation>
    <scope>NUCLEOTIDE SEQUENCE [LARGE SCALE GENOMIC DNA]</scope>
    <source>
        <strain evidence="7">AMbin10</strain>
    </source>
</reference>
<name>A0A2W4RBV0_9GAMM</name>
<protein>
    <recommendedName>
        <fullName evidence="6">Insecticide toxin TcdB middle/N-terminal domain-containing protein</fullName>
    </recommendedName>
</protein>
<keyword evidence="4" id="KW-0843">Virulence</keyword>
<comment type="caution">
    <text evidence="7">The sequence shown here is derived from an EMBL/GenBank/DDBJ whole genome shotgun (WGS) entry which is preliminary data.</text>
</comment>
<dbReference type="InterPro" id="IPR022045">
    <property type="entry name" value="TcdB_toxin_mid/N"/>
</dbReference>
<accession>A0A2W4RBV0</accession>
<feature type="transmembrane region" description="Helical" evidence="5">
    <location>
        <begin position="1804"/>
        <end position="1826"/>
    </location>
</feature>
<evidence type="ECO:0000256" key="3">
    <source>
        <dbReference type="ARBA" id="ARBA00022729"/>
    </source>
</evidence>
<dbReference type="EMBL" id="QJPH01000266">
    <property type="protein sequence ID" value="PZN81555.1"/>
    <property type="molecule type" value="Genomic_DNA"/>
</dbReference>
<feature type="transmembrane region" description="Helical" evidence="5">
    <location>
        <begin position="1838"/>
        <end position="1860"/>
    </location>
</feature>
<feature type="transmembrane region" description="Helical" evidence="5">
    <location>
        <begin position="44"/>
        <end position="62"/>
    </location>
</feature>
<feature type="domain" description="Insecticide toxin TcdB middle/N-terminal" evidence="6">
    <location>
        <begin position="714"/>
        <end position="854"/>
    </location>
</feature>
<dbReference type="InterPro" id="IPR031325">
    <property type="entry name" value="RHS_repeat"/>
</dbReference>
<dbReference type="PANTHER" id="PTHR32305:SF15">
    <property type="entry name" value="PROTEIN RHSA-RELATED"/>
    <property type="match status" value="1"/>
</dbReference>
<dbReference type="GO" id="GO:0005576">
    <property type="term" value="C:extracellular region"/>
    <property type="evidence" value="ECO:0007669"/>
    <property type="project" value="UniProtKB-SubCell"/>
</dbReference>
<evidence type="ECO:0000256" key="5">
    <source>
        <dbReference type="SAM" id="Phobius"/>
    </source>
</evidence>
<dbReference type="Pfam" id="PF12256">
    <property type="entry name" value="TcdB_toxin_midN"/>
    <property type="match status" value="1"/>
</dbReference>
<feature type="non-terminal residue" evidence="7">
    <location>
        <position position="1"/>
    </location>
</feature>
<keyword evidence="5" id="KW-0472">Membrane</keyword>